<dbReference type="EMBL" id="FZPD01000003">
    <property type="protein sequence ID" value="SNT06027.1"/>
    <property type="molecule type" value="Genomic_DNA"/>
</dbReference>
<evidence type="ECO:0000313" key="1">
    <source>
        <dbReference type="EMBL" id="SNT06027.1"/>
    </source>
</evidence>
<accession>A0A239JJK8</accession>
<gene>
    <name evidence="1" type="ORF">SAMN05421640_2209</name>
</gene>
<evidence type="ECO:0000313" key="2">
    <source>
        <dbReference type="Proteomes" id="UP000198393"/>
    </source>
</evidence>
<name>A0A239JJK8_EKHLU</name>
<keyword evidence="2" id="KW-1185">Reference proteome</keyword>
<protein>
    <submittedName>
        <fullName evidence="1">Uncharacterized protein</fullName>
    </submittedName>
</protein>
<dbReference type="Proteomes" id="UP000198393">
    <property type="component" value="Unassembled WGS sequence"/>
</dbReference>
<dbReference type="AlphaFoldDB" id="A0A239JJK8"/>
<organism evidence="1 2">
    <name type="scientific">Ekhidna lutea</name>
    <dbReference type="NCBI Taxonomy" id="447679"/>
    <lineage>
        <taxon>Bacteria</taxon>
        <taxon>Pseudomonadati</taxon>
        <taxon>Bacteroidota</taxon>
        <taxon>Cytophagia</taxon>
        <taxon>Cytophagales</taxon>
        <taxon>Reichenbachiellaceae</taxon>
        <taxon>Ekhidna</taxon>
    </lineage>
</organism>
<reference evidence="1 2" key="1">
    <citation type="submission" date="2017-06" db="EMBL/GenBank/DDBJ databases">
        <authorList>
            <person name="Kim H.J."/>
            <person name="Triplett B.A."/>
        </authorList>
    </citation>
    <scope>NUCLEOTIDE SEQUENCE [LARGE SCALE GENOMIC DNA]</scope>
    <source>
        <strain evidence="1 2">DSM 19307</strain>
    </source>
</reference>
<sequence length="251" mass="29359">MNAQYEFLQFSKLENRFSVSLLMSKSLGLFILLISLSGSLKAQVPTYNSFFFNEEAVESKVYVINLTSIGRYHFDDTWNAGNIFLKNGDSLIAYYMRYDLVRNQLEVIIGNDIKALNGGFIDWFEWFSVERLRPEKFVSAQLFQFDEQSEIRGFIQLLEDGDAKLLKCKRMYAPREATSPTIINDTDEDIQALEEYYLVVNNVAVEVTRGKRKNLDVFKSRELNRYVNQSNLKFNNERDLKEIVEYYNSLE</sequence>
<proteinExistence type="predicted"/>